<organism evidence="1">
    <name type="scientific">Salmonella enterica</name>
    <name type="common">Salmonella choleraesuis</name>
    <dbReference type="NCBI Taxonomy" id="28901"/>
    <lineage>
        <taxon>Bacteria</taxon>
        <taxon>Pseudomonadati</taxon>
        <taxon>Pseudomonadota</taxon>
        <taxon>Gammaproteobacteria</taxon>
        <taxon>Enterobacterales</taxon>
        <taxon>Enterobacteriaceae</taxon>
        <taxon>Salmonella</taxon>
    </lineage>
</organism>
<sequence>MLVLLEMIEGEKCRKNRCYGLFLVLMEKIPVGDVFKKIICALVDFNYIYGRHYPEIPYWRVCAYFESMLLH</sequence>
<comment type="caution">
    <text evidence="1">The sequence shown here is derived from an EMBL/GenBank/DDBJ whole genome shotgun (WGS) entry which is preliminary data.</text>
</comment>
<dbReference type="EMBL" id="AAKHDU010000060">
    <property type="protein sequence ID" value="ECR7235191.1"/>
    <property type="molecule type" value="Genomic_DNA"/>
</dbReference>
<accession>A0A5Z3GTD8</accession>
<reference evidence="1" key="1">
    <citation type="submission" date="2019-09" db="EMBL/GenBank/DDBJ databases">
        <authorList>
            <consortium name="GenomeTrakr network: Whole genome sequencing for foodborne pathogen traceback"/>
        </authorList>
    </citation>
    <scope>NUCLEOTIDE SEQUENCE</scope>
    <source>
        <strain evidence="1">ADRDL-2753</strain>
    </source>
</reference>
<name>A0A5Z3GTD8_SALER</name>
<protein>
    <submittedName>
        <fullName evidence="1">Uncharacterized protein</fullName>
    </submittedName>
</protein>
<gene>
    <name evidence="1" type="ORF">F2L28_20985</name>
</gene>
<proteinExistence type="predicted"/>
<dbReference type="AlphaFoldDB" id="A0A5Z3GTD8"/>
<evidence type="ECO:0000313" key="1">
    <source>
        <dbReference type="EMBL" id="ECR7235191.1"/>
    </source>
</evidence>